<evidence type="ECO:0000313" key="1">
    <source>
        <dbReference type="EMBL" id="KPM42147.1"/>
    </source>
</evidence>
<name>A0A0P7BG68_9HYPO</name>
<dbReference type="AlphaFoldDB" id="A0A0P7BG68"/>
<reference evidence="1 2" key="1">
    <citation type="submission" date="2015-09" db="EMBL/GenBank/DDBJ databases">
        <title>Draft genome of a European isolate of the apple canker pathogen Neonectria ditissima.</title>
        <authorList>
            <person name="Gomez-Cortecero A."/>
            <person name="Harrison R.J."/>
            <person name="Armitage A.D."/>
        </authorList>
    </citation>
    <scope>NUCLEOTIDE SEQUENCE [LARGE SCALE GENOMIC DNA]</scope>
    <source>
        <strain evidence="1 2">R09/05</strain>
    </source>
</reference>
<sequence>MRLLGDSRVKLDKEDLFGRTTLSWATQWGHGDNMDALWARSNMTTYPRDNEGWDLLTYAANQGHDALIQVLLGKSSADSHSTNFHVQKLPTWAKFRDYLDIANMISATSTVDGVDVMGQAHGLVQHVKAKNIPSDPVLPPQIQIGKADNPEQRLALKEHAERSEDANESPIATPWWPVLKSTLLRYGRFGSRMTVDVWLLAMALTEFSSGICTL</sequence>
<organism evidence="1 2">
    <name type="scientific">Neonectria ditissima</name>
    <dbReference type="NCBI Taxonomy" id="78410"/>
    <lineage>
        <taxon>Eukaryota</taxon>
        <taxon>Fungi</taxon>
        <taxon>Dikarya</taxon>
        <taxon>Ascomycota</taxon>
        <taxon>Pezizomycotina</taxon>
        <taxon>Sordariomycetes</taxon>
        <taxon>Hypocreomycetidae</taxon>
        <taxon>Hypocreales</taxon>
        <taxon>Nectriaceae</taxon>
        <taxon>Neonectria</taxon>
    </lineage>
</organism>
<accession>A0A0P7BG68</accession>
<keyword evidence="2" id="KW-1185">Reference proteome</keyword>
<proteinExistence type="predicted"/>
<comment type="caution">
    <text evidence="1">The sequence shown here is derived from an EMBL/GenBank/DDBJ whole genome shotgun (WGS) entry which is preliminary data.</text>
</comment>
<dbReference type="InterPro" id="IPR036770">
    <property type="entry name" value="Ankyrin_rpt-contain_sf"/>
</dbReference>
<evidence type="ECO:0000313" key="2">
    <source>
        <dbReference type="Proteomes" id="UP000050424"/>
    </source>
</evidence>
<dbReference type="SUPFAM" id="SSF48403">
    <property type="entry name" value="Ankyrin repeat"/>
    <property type="match status" value="1"/>
</dbReference>
<gene>
    <name evidence="1" type="ORF">AK830_g4407</name>
</gene>
<dbReference type="OrthoDB" id="426293at2759"/>
<dbReference type="Proteomes" id="UP000050424">
    <property type="component" value="Unassembled WGS sequence"/>
</dbReference>
<dbReference type="Gene3D" id="1.25.40.20">
    <property type="entry name" value="Ankyrin repeat-containing domain"/>
    <property type="match status" value="1"/>
</dbReference>
<dbReference type="EMBL" id="LKCW01000053">
    <property type="protein sequence ID" value="KPM42147.1"/>
    <property type="molecule type" value="Genomic_DNA"/>
</dbReference>
<protein>
    <submittedName>
        <fullName evidence="1">Uncharacterized protein</fullName>
    </submittedName>
</protein>